<dbReference type="GeneID" id="95599295"/>
<evidence type="ECO:0000313" key="5">
    <source>
        <dbReference type="Proteomes" id="UP001164506"/>
    </source>
</evidence>
<evidence type="ECO:0000313" key="4">
    <source>
        <dbReference type="EMBL" id="UZX20578.1"/>
    </source>
</evidence>
<dbReference type="Gene3D" id="3.30.420.40">
    <property type="match status" value="2"/>
</dbReference>
<dbReference type="SUPFAM" id="SSF46785">
    <property type="entry name" value="Winged helix' DNA-binding domain"/>
    <property type="match status" value="1"/>
</dbReference>
<gene>
    <name evidence="4" type="ORF">LDH80_07590</name>
</gene>
<sequence>MPEGDHSRERPRRPTATNRTAARVNTAALLDRLRTAGPQSLSELTQHTGLSTATVNRLVDRLIDDGLVLEAGRTVPTGGRPARLVKFHAQARSVLALDIGAHKIAGAVADLEARVVRRRRRAILPGEDGRPAPSFFEALADLAATLVKDAASGPSPVRAVAVSVPGVVRRDSGRVEFAPSLRWHDLPLGALLEERLGLPVRVANDVNLLALAELRHGAARGRHDVLTVALGTGVGASLVLDGRLYGGGAGAAGEIGYTLLGRQSLSTPWPGFGDLESRVGTAGILARMRARKDALPTGFGSEDFLRLARAGDAAAEAVLAEVVDDLSLTIGNAATLLNPELVVLGGGFGRAAADLLVPAVRRRLQGRIPLPPALTGAELDDAQLIGAAELAIDLAAADPTAAT</sequence>
<dbReference type="RefSeq" id="WP_267258386.1">
    <property type="nucleotide sequence ID" value="NZ_CP084204.1"/>
</dbReference>
<feature type="region of interest" description="Disordered" evidence="2">
    <location>
        <begin position="1"/>
        <end position="20"/>
    </location>
</feature>
<evidence type="ECO:0000256" key="2">
    <source>
        <dbReference type="SAM" id="MobiDB-lite"/>
    </source>
</evidence>
<protein>
    <submittedName>
        <fullName evidence="4">ROK family transcriptional regulator</fullName>
    </submittedName>
</protein>
<organism evidence="4 5">
    <name type="scientific">Streptomyces tanashiensis</name>
    <dbReference type="NCBI Taxonomy" id="67367"/>
    <lineage>
        <taxon>Bacteria</taxon>
        <taxon>Bacillati</taxon>
        <taxon>Actinomycetota</taxon>
        <taxon>Actinomycetes</taxon>
        <taxon>Kitasatosporales</taxon>
        <taxon>Streptomycetaceae</taxon>
        <taxon>Streptomyces</taxon>
    </lineage>
</organism>
<dbReference type="InterPro" id="IPR036390">
    <property type="entry name" value="WH_DNA-bd_sf"/>
</dbReference>
<accession>A0ABY6QS18</accession>
<reference evidence="4" key="1">
    <citation type="submission" date="2021-09" db="EMBL/GenBank/DDBJ databases">
        <title>Complete genome sequence and metabolic characterization of Streptomyces tanashiensis DSM 731 the producer of antibacterial Kalafungin and diverse secondary metabolites.</title>
        <authorList>
            <person name="Abbasi M.N."/>
            <person name="Anwar M.N."/>
            <person name="Alam K."/>
            <person name="Shoaib M."/>
            <person name="Lin Z."/>
            <person name="Hayat M."/>
            <person name="Ali M.I."/>
            <person name="Malik H.M.T."/>
            <person name="Ahmed I."/>
            <person name="Li A."/>
            <person name="Hailong Wang H."/>
            <person name="Zhang Y."/>
        </authorList>
    </citation>
    <scope>NUCLEOTIDE SEQUENCE</scope>
    <source>
        <strain evidence="4">Kala</strain>
    </source>
</reference>
<dbReference type="Proteomes" id="UP001164506">
    <property type="component" value="Chromosome"/>
</dbReference>
<name>A0ABY6QS18_9ACTN</name>
<evidence type="ECO:0000259" key="3">
    <source>
        <dbReference type="Pfam" id="PF01047"/>
    </source>
</evidence>
<proteinExistence type="inferred from homology"/>
<dbReference type="PANTHER" id="PTHR18964">
    <property type="entry name" value="ROK (REPRESSOR, ORF, KINASE) FAMILY"/>
    <property type="match status" value="1"/>
</dbReference>
<feature type="domain" description="HTH marR-type" evidence="3">
    <location>
        <begin position="28"/>
        <end position="68"/>
    </location>
</feature>
<dbReference type="SUPFAM" id="SSF53067">
    <property type="entry name" value="Actin-like ATPase domain"/>
    <property type="match status" value="1"/>
</dbReference>
<dbReference type="PANTHER" id="PTHR18964:SF149">
    <property type="entry name" value="BIFUNCTIONAL UDP-N-ACETYLGLUCOSAMINE 2-EPIMERASE_N-ACETYLMANNOSAMINE KINASE"/>
    <property type="match status" value="1"/>
</dbReference>
<dbReference type="InterPro" id="IPR036388">
    <property type="entry name" value="WH-like_DNA-bd_sf"/>
</dbReference>
<dbReference type="Pfam" id="PF00480">
    <property type="entry name" value="ROK"/>
    <property type="match status" value="1"/>
</dbReference>
<dbReference type="InterPro" id="IPR000600">
    <property type="entry name" value="ROK"/>
</dbReference>
<evidence type="ECO:0000256" key="1">
    <source>
        <dbReference type="ARBA" id="ARBA00006479"/>
    </source>
</evidence>
<dbReference type="InterPro" id="IPR000835">
    <property type="entry name" value="HTH_MarR-typ"/>
</dbReference>
<dbReference type="Pfam" id="PF01047">
    <property type="entry name" value="MarR"/>
    <property type="match status" value="1"/>
</dbReference>
<comment type="similarity">
    <text evidence="1">Belongs to the ROK (NagC/XylR) family.</text>
</comment>
<keyword evidence="5" id="KW-1185">Reference proteome</keyword>
<dbReference type="EMBL" id="CP084204">
    <property type="protein sequence ID" value="UZX20578.1"/>
    <property type="molecule type" value="Genomic_DNA"/>
</dbReference>
<dbReference type="InterPro" id="IPR043129">
    <property type="entry name" value="ATPase_NBD"/>
</dbReference>
<dbReference type="Gene3D" id="1.10.10.10">
    <property type="entry name" value="Winged helix-like DNA-binding domain superfamily/Winged helix DNA-binding domain"/>
    <property type="match status" value="1"/>
</dbReference>